<evidence type="ECO:0000313" key="2">
    <source>
        <dbReference type="Proteomes" id="UP001552299"/>
    </source>
</evidence>
<organism evidence="1 2">
    <name type="scientific">Dendrobium thyrsiflorum</name>
    <name type="common">Pinecone-like raceme dendrobium</name>
    <name type="synonym">Orchid</name>
    <dbReference type="NCBI Taxonomy" id="117978"/>
    <lineage>
        <taxon>Eukaryota</taxon>
        <taxon>Viridiplantae</taxon>
        <taxon>Streptophyta</taxon>
        <taxon>Embryophyta</taxon>
        <taxon>Tracheophyta</taxon>
        <taxon>Spermatophyta</taxon>
        <taxon>Magnoliopsida</taxon>
        <taxon>Liliopsida</taxon>
        <taxon>Asparagales</taxon>
        <taxon>Orchidaceae</taxon>
        <taxon>Epidendroideae</taxon>
        <taxon>Malaxideae</taxon>
        <taxon>Dendrobiinae</taxon>
        <taxon>Dendrobium</taxon>
    </lineage>
</organism>
<reference evidence="1 2" key="1">
    <citation type="journal article" date="2024" name="Plant Biotechnol. J.">
        <title>Dendrobium thyrsiflorum genome and its molecular insights into genes involved in important horticultural traits.</title>
        <authorList>
            <person name="Chen B."/>
            <person name="Wang J.Y."/>
            <person name="Zheng P.J."/>
            <person name="Li K.L."/>
            <person name="Liang Y.M."/>
            <person name="Chen X.F."/>
            <person name="Zhang C."/>
            <person name="Zhao X."/>
            <person name="He X."/>
            <person name="Zhang G.Q."/>
            <person name="Liu Z.J."/>
            <person name="Xu Q."/>
        </authorList>
    </citation>
    <scope>NUCLEOTIDE SEQUENCE [LARGE SCALE GENOMIC DNA]</scope>
    <source>
        <strain evidence="1">GZMU011</strain>
    </source>
</reference>
<dbReference type="EMBL" id="JANQDX010000011">
    <property type="protein sequence ID" value="KAL0916395.1"/>
    <property type="molecule type" value="Genomic_DNA"/>
</dbReference>
<evidence type="ECO:0000313" key="1">
    <source>
        <dbReference type="EMBL" id="KAL0916395.1"/>
    </source>
</evidence>
<keyword evidence="2" id="KW-1185">Reference proteome</keyword>
<protein>
    <submittedName>
        <fullName evidence="1">Uncharacterized protein</fullName>
    </submittedName>
</protein>
<accession>A0ABD0UV18</accession>
<gene>
    <name evidence="1" type="ORF">M5K25_013902</name>
</gene>
<proteinExistence type="predicted"/>
<comment type="caution">
    <text evidence="1">The sequence shown here is derived from an EMBL/GenBank/DDBJ whole genome shotgun (WGS) entry which is preliminary data.</text>
</comment>
<dbReference type="AlphaFoldDB" id="A0ABD0UV18"/>
<name>A0ABD0UV18_DENTH</name>
<dbReference type="Proteomes" id="UP001552299">
    <property type="component" value="Unassembled WGS sequence"/>
</dbReference>
<sequence length="187" mass="20772">MTDDSNVLELLANIRYFSAATSASSLVTKVYRPSLVVAALDAPNSFLSLSSKLDGSVTLSAATSFASFSVSVVSRICFVKKASIWRAEKPADAMVLCISNDPPPLPFSRFHKLISLHYTYPKSEISCFPYFLHWMADHEQDHGFIYDDQGQDDILNSPFFDINPEVDSTVEEYVERIVFTLAAAIDD</sequence>